<dbReference type="AlphaFoldDB" id="A0A6C0H343"/>
<proteinExistence type="predicted"/>
<dbReference type="EMBL" id="MN739858">
    <property type="protein sequence ID" value="QHT74800.1"/>
    <property type="molecule type" value="Genomic_DNA"/>
</dbReference>
<feature type="transmembrane region" description="Helical" evidence="1">
    <location>
        <begin position="7"/>
        <end position="29"/>
    </location>
</feature>
<organism evidence="2">
    <name type="scientific">viral metagenome</name>
    <dbReference type="NCBI Taxonomy" id="1070528"/>
    <lineage>
        <taxon>unclassified sequences</taxon>
        <taxon>metagenomes</taxon>
        <taxon>organismal metagenomes</taxon>
    </lineage>
</organism>
<evidence type="ECO:0000313" key="2">
    <source>
        <dbReference type="EMBL" id="QHT74800.1"/>
    </source>
</evidence>
<name>A0A6C0H343_9ZZZZ</name>
<accession>A0A6C0H343</accession>
<feature type="transmembrane region" description="Helical" evidence="1">
    <location>
        <begin position="35"/>
        <end position="57"/>
    </location>
</feature>
<keyword evidence="1" id="KW-1133">Transmembrane helix</keyword>
<protein>
    <submittedName>
        <fullName evidence="2">Uncharacterized protein</fullName>
    </submittedName>
</protein>
<reference evidence="2" key="1">
    <citation type="journal article" date="2020" name="Nature">
        <title>Giant virus diversity and host interactions through global metagenomics.</title>
        <authorList>
            <person name="Schulz F."/>
            <person name="Roux S."/>
            <person name="Paez-Espino D."/>
            <person name="Jungbluth S."/>
            <person name="Walsh D.A."/>
            <person name="Denef V.J."/>
            <person name="McMahon K.D."/>
            <person name="Konstantinidis K.T."/>
            <person name="Eloe-Fadrosh E.A."/>
            <person name="Kyrpides N.C."/>
            <person name="Woyke T."/>
        </authorList>
    </citation>
    <scope>NUCLEOTIDE SEQUENCE</scope>
    <source>
        <strain evidence="2">GVMAG-M-3300023179-62</strain>
    </source>
</reference>
<keyword evidence="1" id="KW-0472">Membrane</keyword>
<keyword evidence="1" id="KW-0812">Transmembrane</keyword>
<sequence length="67" mass="7592">MKTVTTVLVEALCIGAILSIMMYLSIFVIPKDNVIWIAIAAFFCGAIFHILCQVSGLNEWYVQNYYK</sequence>
<evidence type="ECO:0000256" key="1">
    <source>
        <dbReference type="SAM" id="Phobius"/>
    </source>
</evidence>